<feature type="compositionally biased region" description="Basic and acidic residues" evidence="1">
    <location>
        <begin position="34"/>
        <end position="49"/>
    </location>
</feature>
<sequence>MFWSRQGVARASSEKESAGKRKHEPLTLVAVQSKGEENYGDGAERRKSPDSTSLDFYLYGSLKNSVYGTKPPTLDAVRNTIVTVCVSIPGKPYLLFFDLQERLLKAAYGNQLAHRCGVTVSMSDRKTSGPGFKSWLEQVIWLRFFPEDFPQPIEAKLRAAAPPNLDSVNKWSFVVDGSVMHRGLSTGLLLGSNIILQKTLHHTSYSAPNASHMIQPLDKSFFVPFKSASSTECDKFMVRNPGRVITHREVSSLFYRAYERVATLEKAKNSFRATGIFPFNPEIFTEDDFLSSDVTSRPEPTQETEERKPQQKIQLNPDVKKSQQVRQDTFQTNSISRPDGENNLNGQVCSPSALLRLPSANLQSKRKRMEKKLEIMTSSQYKNAL</sequence>
<accession>A0ABQ8S9I0</accession>
<feature type="region of interest" description="Disordered" evidence="1">
    <location>
        <begin position="1"/>
        <end position="50"/>
    </location>
</feature>
<proteinExistence type="predicted"/>
<name>A0ABQ8S9I0_PERAM</name>
<feature type="compositionally biased region" description="Polar residues" evidence="1">
    <location>
        <begin position="292"/>
        <end position="301"/>
    </location>
</feature>
<dbReference type="Proteomes" id="UP001148838">
    <property type="component" value="Unassembled WGS sequence"/>
</dbReference>
<dbReference type="EMBL" id="JAJSOF020000033">
    <property type="protein sequence ID" value="KAJ4430372.1"/>
    <property type="molecule type" value="Genomic_DNA"/>
</dbReference>
<evidence type="ECO:0000313" key="3">
    <source>
        <dbReference type="Proteomes" id="UP001148838"/>
    </source>
</evidence>
<feature type="compositionally biased region" description="Polar residues" evidence="1">
    <location>
        <begin position="322"/>
        <end position="349"/>
    </location>
</feature>
<evidence type="ECO:0000313" key="2">
    <source>
        <dbReference type="EMBL" id="KAJ4430372.1"/>
    </source>
</evidence>
<feature type="region of interest" description="Disordered" evidence="1">
    <location>
        <begin position="291"/>
        <end position="349"/>
    </location>
</feature>
<evidence type="ECO:0000256" key="1">
    <source>
        <dbReference type="SAM" id="MobiDB-lite"/>
    </source>
</evidence>
<gene>
    <name evidence="2" type="ORF">ANN_22588</name>
</gene>
<organism evidence="2 3">
    <name type="scientific">Periplaneta americana</name>
    <name type="common">American cockroach</name>
    <name type="synonym">Blatta americana</name>
    <dbReference type="NCBI Taxonomy" id="6978"/>
    <lineage>
        <taxon>Eukaryota</taxon>
        <taxon>Metazoa</taxon>
        <taxon>Ecdysozoa</taxon>
        <taxon>Arthropoda</taxon>
        <taxon>Hexapoda</taxon>
        <taxon>Insecta</taxon>
        <taxon>Pterygota</taxon>
        <taxon>Neoptera</taxon>
        <taxon>Polyneoptera</taxon>
        <taxon>Dictyoptera</taxon>
        <taxon>Blattodea</taxon>
        <taxon>Blattoidea</taxon>
        <taxon>Blattidae</taxon>
        <taxon>Blattinae</taxon>
        <taxon>Periplaneta</taxon>
    </lineage>
</organism>
<reference evidence="2 3" key="1">
    <citation type="journal article" date="2022" name="Allergy">
        <title>Genome assembly and annotation of Periplaneta americana reveal a comprehensive cockroach allergen profile.</title>
        <authorList>
            <person name="Wang L."/>
            <person name="Xiong Q."/>
            <person name="Saelim N."/>
            <person name="Wang L."/>
            <person name="Nong W."/>
            <person name="Wan A.T."/>
            <person name="Shi M."/>
            <person name="Liu X."/>
            <person name="Cao Q."/>
            <person name="Hui J.H.L."/>
            <person name="Sookrung N."/>
            <person name="Leung T.F."/>
            <person name="Tungtrongchitr A."/>
            <person name="Tsui S.K.W."/>
        </authorList>
    </citation>
    <scope>NUCLEOTIDE SEQUENCE [LARGE SCALE GENOMIC DNA]</scope>
    <source>
        <strain evidence="2">PWHHKU_190912</strain>
    </source>
</reference>
<keyword evidence="3" id="KW-1185">Reference proteome</keyword>
<protein>
    <submittedName>
        <fullName evidence="2">Uncharacterized protein</fullName>
    </submittedName>
</protein>
<comment type="caution">
    <text evidence="2">The sequence shown here is derived from an EMBL/GenBank/DDBJ whole genome shotgun (WGS) entry which is preliminary data.</text>
</comment>